<dbReference type="EMBL" id="JAIWYP010000007">
    <property type="protein sequence ID" value="KAH3803183.1"/>
    <property type="molecule type" value="Genomic_DNA"/>
</dbReference>
<feature type="region of interest" description="Disordered" evidence="1">
    <location>
        <begin position="42"/>
        <end position="67"/>
    </location>
</feature>
<dbReference type="AlphaFoldDB" id="A0A9D4FQK3"/>
<keyword evidence="3" id="KW-1185">Reference proteome</keyword>
<evidence type="ECO:0000313" key="2">
    <source>
        <dbReference type="EMBL" id="KAH3803183.1"/>
    </source>
</evidence>
<evidence type="ECO:0000313" key="3">
    <source>
        <dbReference type="Proteomes" id="UP000828390"/>
    </source>
</evidence>
<reference evidence="2" key="2">
    <citation type="submission" date="2020-11" db="EMBL/GenBank/DDBJ databases">
        <authorList>
            <person name="McCartney M.A."/>
            <person name="Auch B."/>
            <person name="Kono T."/>
            <person name="Mallez S."/>
            <person name="Becker A."/>
            <person name="Gohl D.M."/>
            <person name="Silverstein K.A.T."/>
            <person name="Koren S."/>
            <person name="Bechman K.B."/>
            <person name="Herman A."/>
            <person name="Abrahante J.E."/>
            <person name="Garbe J."/>
        </authorList>
    </citation>
    <scope>NUCLEOTIDE SEQUENCE</scope>
    <source>
        <strain evidence="2">Duluth1</strain>
        <tissue evidence="2">Whole animal</tissue>
    </source>
</reference>
<comment type="caution">
    <text evidence="2">The sequence shown here is derived from an EMBL/GenBank/DDBJ whole genome shotgun (WGS) entry which is preliminary data.</text>
</comment>
<protein>
    <submittedName>
        <fullName evidence="2">Uncharacterized protein</fullName>
    </submittedName>
</protein>
<accession>A0A9D4FQK3</accession>
<dbReference type="Proteomes" id="UP000828390">
    <property type="component" value="Unassembled WGS sequence"/>
</dbReference>
<organism evidence="2 3">
    <name type="scientific">Dreissena polymorpha</name>
    <name type="common">Zebra mussel</name>
    <name type="synonym">Mytilus polymorpha</name>
    <dbReference type="NCBI Taxonomy" id="45954"/>
    <lineage>
        <taxon>Eukaryota</taxon>
        <taxon>Metazoa</taxon>
        <taxon>Spiralia</taxon>
        <taxon>Lophotrochozoa</taxon>
        <taxon>Mollusca</taxon>
        <taxon>Bivalvia</taxon>
        <taxon>Autobranchia</taxon>
        <taxon>Heteroconchia</taxon>
        <taxon>Euheterodonta</taxon>
        <taxon>Imparidentia</taxon>
        <taxon>Neoheterodontei</taxon>
        <taxon>Myida</taxon>
        <taxon>Dreissenoidea</taxon>
        <taxon>Dreissenidae</taxon>
        <taxon>Dreissena</taxon>
    </lineage>
</organism>
<proteinExistence type="predicted"/>
<sequence length="95" mass="10620">MEDREERQRNLKEQFEDKYMTGTRRLGDVSMALESGPFIPSQDNSLVVTGQDGMGNGETGTPIREPTLPGMPSVLQDMTNVPKQRKQSGKGIFYI</sequence>
<gene>
    <name evidence="2" type="ORF">DPMN_156884</name>
</gene>
<evidence type="ECO:0000256" key="1">
    <source>
        <dbReference type="SAM" id="MobiDB-lite"/>
    </source>
</evidence>
<reference evidence="2" key="1">
    <citation type="journal article" date="2019" name="bioRxiv">
        <title>The Genome of the Zebra Mussel, Dreissena polymorpha: A Resource for Invasive Species Research.</title>
        <authorList>
            <person name="McCartney M.A."/>
            <person name="Auch B."/>
            <person name="Kono T."/>
            <person name="Mallez S."/>
            <person name="Zhang Y."/>
            <person name="Obille A."/>
            <person name="Becker A."/>
            <person name="Abrahante J.E."/>
            <person name="Garbe J."/>
            <person name="Badalamenti J.P."/>
            <person name="Herman A."/>
            <person name="Mangelson H."/>
            <person name="Liachko I."/>
            <person name="Sullivan S."/>
            <person name="Sone E.D."/>
            <person name="Koren S."/>
            <person name="Silverstein K.A.T."/>
            <person name="Beckman K.B."/>
            <person name="Gohl D.M."/>
        </authorList>
    </citation>
    <scope>NUCLEOTIDE SEQUENCE</scope>
    <source>
        <strain evidence="2">Duluth1</strain>
        <tissue evidence="2">Whole animal</tissue>
    </source>
</reference>
<name>A0A9D4FQK3_DREPO</name>